<evidence type="ECO:0000313" key="4">
    <source>
        <dbReference type="Proteomes" id="UP000051966"/>
    </source>
</evidence>
<dbReference type="PATRIC" id="fig|1423743.5.peg.1529"/>
<evidence type="ECO:0008006" key="5">
    <source>
        <dbReference type="Google" id="ProtNLM"/>
    </source>
</evidence>
<evidence type="ECO:0000259" key="2">
    <source>
        <dbReference type="Pfam" id="PF20791"/>
    </source>
</evidence>
<accession>A0A0R1V8D4</accession>
<dbReference type="Pfam" id="PF20791">
    <property type="entry name" value="Acyl-ACP_TE_C"/>
    <property type="match status" value="1"/>
</dbReference>
<organism evidence="3 4">
    <name type="scientific">Lentilactobacillus farraginis DSM 18382 = JCM 14108</name>
    <dbReference type="NCBI Taxonomy" id="1423743"/>
    <lineage>
        <taxon>Bacteria</taxon>
        <taxon>Bacillati</taxon>
        <taxon>Bacillota</taxon>
        <taxon>Bacilli</taxon>
        <taxon>Lactobacillales</taxon>
        <taxon>Lactobacillaceae</taxon>
        <taxon>Lentilactobacillus</taxon>
    </lineage>
</organism>
<dbReference type="RefSeq" id="WP_035178808.1">
    <property type="nucleotide sequence ID" value="NZ_AZFY01000148.1"/>
</dbReference>
<dbReference type="GO" id="GO:0016790">
    <property type="term" value="F:thiolester hydrolase activity"/>
    <property type="evidence" value="ECO:0007669"/>
    <property type="project" value="InterPro"/>
</dbReference>
<gene>
    <name evidence="3" type="ORF">FD41_GL001476</name>
</gene>
<dbReference type="Proteomes" id="UP000051966">
    <property type="component" value="Unassembled WGS sequence"/>
</dbReference>
<dbReference type="InterPro" id="IPR002864">
    <property type="entry name" value="Acyl-ACP_thioesterase_NHD"/>
</dbReference>
<dbReference type="OrthoDB" id="9801517at2"/>
<dbReference type="AlphaFoldDB" id="A0A0R1V8D4"/>
<dbReference type="InterPro" id="IPR029069">
    <property type="entry name" value="HotDog_dom_sf"/>
</dbReference>
<sequence length="223" mass="25921">MSPLFKIKSHIHLSDVGQDAKIRLGNLVDKFQNAGWMHFQELQKQLPSIDPHLLYFVVSHKINIHKVPLLNKPIILQSFVTDTNRFKITRLVEIRNTAKKLIASQIEDAFIVNKLTGKIAKLPENYPTHLMVDDLKKLTFHRDKIDAPASEHQTQSSFRVLPRDIDNYGHMNNARYLDLITEHPDHIEAVSINYLYPAKLDMEFEYLRTQVNHSVFYTVRNGN</sequence>
<protein>
    <recommendedName>
        <fullName evidence="5">Acyl-ACP thioesterase</fullName>
    </recommendedName>
</protein>
<dbReference type="GO" id="GO:0006633">
    <property type="term" value="P:fatty acid biosynthetic process"/>
    <property type="evidence" value="ECO:0007669"/>
    <property type="project" value="InterPro"/>
</dbReference>
<dbReference type="Pfam" id="PF01643">
    <property type="entry name" value="Acyl-ACP_TE"/>
    <property type="match status" value="1"/>
</dbReference>
<dbReference type="InterPro" id="IPR049427">
    <property type="entry name" value="Acyl-ACP_TE_C"/>
</dbReference>
<name>A0A0R1V8D4_9LACO</name>
<dbReference type="EMBL" id="AZFY01000148">
    <property type="protein sequence ID" value="KRM01767.1"/>
    <property type="molecule type" value="Genomic_DNA"/>
</dbReference>
<dbReference type="SUPFAM" id="SSF54637">
    <property type="entry name" value="Thioesterase/thiol ester dehydrase-isomerase"/>
    <property type="match status" value="2"/>
</dbReference>
<dbReference type="Gene3D" id="3.10.129.10">
    <property type="entry name" value="Hotdog Thioesterase"/>
    <property type="match status" value="1"/>
</dbReference>
<feature type="domain" description="Acyl-ACP thioesterase N-terminal hotdog" evidence="1">
    <location>
        <begin position="5"/>
        <end position="126"/>
    </location>
</feature>
<feature type="domain" description="Acyl-ACP thioesterase-like C-terminal" evidence="2">
    <location>
        <begin position="151"/>
        <end position="184"/>
    </location>
</feature>
<comment type="caution">
    <text evidence="3">The sequence shown here is derived from an EMBL/GenBank/DDBJ whole genome shotgun (WGS) entry which is preliminary data.</text>
</comment>
<evidence type="ECO:0000259" key="1">
    <source>
        <dbReference type="Pfam" id="PF01643"/>
    </source>
</evidence>
<reference evidence="3 4" key="1">
    <citation type="journal article" date="2015" name="Genome Announc.">
        <title>Expanding the biotechnology potential of lactobacilli through comparative genomics of 213 strains and associated genera.</title>
        <authorList>
            <person name="Sun Z."/>
            <person name="Harris H.M."/>
            <person name="McCann A."/>
            <person name="Guo C."/>
            <person name="Argimon S."/>
            <person name="Zhang W."/>
            <person name="Yang X."/>
            <person name="Jeffery I.B."/>
            <person name="Cooney J.C."/>
            <person name="Kagawa T.F."/>
            <person name="Liu W."/>
            <person name="Song Y."/>
            <person name="Salvetti E."/>
            <person name="Wrobel A."/>
            <person name="Rasinkangas P."/>
            <person name="Parkhill J."/>
            <person name="Rea M.C."/>
            <person name="O'Sullivan O."/>
            <person name="Ritari J."/>
            <person name="Douillard F.P."/>
            <person name="Paul Ross R."/>
            <person name="Yang R."/>
            <person name="Briner A.E."/>
            <person name="Felis G.E."/>
            <person name="de Vos W.M."/>
            <person name="Barrangou R."/>
            <person name="Klaenhammer T.R."/>
            <person name="Caufield P.W."/>
            <person name="Cui Y."/>
            <person name="Zhang H."/>
            <person name="O'Toole P.W."/>
        </authorList>
    </citation>
    <scope>NUCLEOTIDE SEQUENCE [LARGE SCALE GENOMIC DNA]</scope>
    <source>
        <strain evidence="3 4">DSM 18382</strain>
    </source>
</reference>
<evidence type="ECO:0000313" key="3">
    <source>
        <dbReference type="EMBL" id="KRM01767.1"/>
    </source>
</evidence>
<proteinExistence type="predicted"/>
<keyword evidence="4" id="KW-1185">Reference proteome</keyword>